<dbReference type="PRINTS" id="PR00508">
    <property type="entry name" value="S21N4MTFRASE"/>
</dbReference>
<evidence type="ECO:0000256" key="4">
    <source>
        <dbReference type="RuleBase" id="RU362026"/>
    </source>
</evidence>
<dbReference type="EC" id="2.1.1.-" evidence="4"/>
<dbReference type="InterPro" id="IPR001091">
    <property type="entry name" value="RM_Methyltransferase"/>
</dbReference>
<sequence>MITITRENNMELMARYPDNYFDLAIVDPPYGILNKTKRGGDYKFNMDEYSQWDVKPNDDYFNELFRVSKNQIIWGGNYFGQLWTRSEYNKGFIIWDKKQPETLNNFSMAEMAWSSLDKPSKIFEFSVRKNRNKIHPTQKPVELYEWLLKMYAKQGDKILDTHLGSGTIAIACYKAGLSLTACEISETYYSSALEKIKEAVPESAIHTNDADAFSLTFPEQKTSKNGLHKLYKEHVEQLRLFKESRAKYYLETR</sequence>
<dbReference type="STRING" id="1120964.GCA_001313265_00427"/>
<accession>A0A1H5U1L6</accession>
<dbReference type="AlphaFoldDB" id="A0A1H5U1L6"/>
<name>A0A1H5U1L6_9BACT</name>
<evidence type="ECO:0000313" key="6">
    <source>
        <dbReference type="EMBL" id="SEF68167.1"/>
    </source>
</evidence>
<organism evidence="6 7">
    <name type="scientific">Algoriphagus boritolerans DSM 17298 = JCM 18970</name>
    <dbReference type="NCBI Taxonomy" id="1120964"/>
    <lineage>
        <taxon>Bacteria</taxon>
        <taxon>Pseudomonadati</taxon>
        <taxon>Bacteroidota</taxon>
        <taxon>Cytophagia</taxon>
        <taxon>Cytophagales</taxon>
        <taxon>Cyclobacteriaceae</taxon>
        <taxon>Algoriphagus</taxon>
    </lineage>
</organism>
<dbReference type="GO" id="GO:0005737">
    <property type="term" value="C:cytoplasm"/>
    <property type="evidence" value="ECO:0007669"/>
    <property type="project" value="TreeGrafter"/>
</dbReference>
<dbReference type="GO" id="GO:0008170">
    <property type="term" value="F:N-methyltransferase activity"/>
    <property type="evidence" value="ECO:0007669"/>
    <property type="project" value="InterPro"/>
</dbReference>
<dbReference type="InterPro" id="IPR002052">
    <property type="entry name" value="DNA_methylase_N6_adenine_CS"/>
</dbReference>
<keyword evidence="7" id="KW-1185">Reference proteome</keyword>
<proteinExistence type="inferred from homology"/>
<evidence type="ECO:0000259" key="5">
    <source>
        <dbReference type="Pfam" id="PF01555"/>
    </source>
</evidence>
<dbReference type="PROSITE" id="PS00092">
    <property type="entry name" value="N6_MTASE"/>
    <property type="match status" value="1"/>
</dbReference>
<dbReference type="InterPro" id="IPR029063">
    <property type="entry name" value="SAM-dependent_MTases_sf"/>
</dbReference>
<feature type="domain" description="DNA methylase N-4/N-6" evidence="5">
    <location>
        <begin position="118"/>
        <end position="192"/>
    </location>
</feature>
<dbReference type="GO" id="GO:0003677">
    <property type="term" value="F:DNA binding"/>
    <property type="evidence" value="ECO:0007669"/>
    <property type="project" value="InterPro"/>
</dbReference>
<dbReference type="Proteomes" id="UP000236736">
    <property type="component" value="Unassembled WGS sequence"/>
</dbReference>
<evidence type="ECO:0000313" key="7">
    <source>
        <dbReference type="Proteomes" id="UP000236736"/>
    </source>
</evidence>
<dbReference type="SUPFAM" id="SSF53335">
    <property type="entry name" value="S-adenosyl-L-methionine-dependent methyltransferases"/>
    <property type="match status" value="1"/>
</dbReference>
<dbReference type="Gene3D" id="3.40.50.150">
    <property type="entry name" value="Vaccinia Virus protein VP39"/>
    <property type="match status" value="1"/>
</dbReference>
<dbReference type="PANTHER" id="PTHR13370:SF3">
    <property type="entry name" value="TRNA (GUANINE(10)-N2)-METHYLTRANSFERASE HOMOLOG"/>
    <property type="match status" value="1"/>
</dbReference>
<comment type="similarity">
    <text evidence="1 4">Belongs to the N(4)/N(6)-methyltransferase family.</text>
</comment>
<dbReference type="EMBL" id="FNVR01000003">
    <property type="protein sequence ID" value="SEF68167.1"/>
    <property type="molecule type" value="Genomic_DNA"/>
</dbReference>
<keyword evidence="2 6" id="KW-0489">Methyltransferase</keyword>
<dbReference type="OrthoDB" id="9800801at2"/>
<dbReference type="PANTHER" id="PTHR13370">
    <property type="entry name" value="RNA METHYLASE-RELATED"/>
    <property type="match status" value="1"/>
</dbReference>
<protein>
    <recommendedName>
        <fullName evidence="4">Methyltransferase</fullName>
        <ecNumber evidence="4">2.1.1.-</ecNumber>
    </recommendedName>
</protein>
<evidence type="ECO:0000256" key="2">
    <source>
        <dbReference type="ARBA" id="ARBA00022603"/>
    </source>
</evidence>
<evidence type="ECO:0000256" key="3">
    <source>
        <dbReference type="ARBA" id="ARBA00022679"/>
    </source>
</evidence>
<keyword evidence="3 6" id="KW-0808">Transferase</keyword>
<evidence type="ECO:0000256" key="1">
    <source>
        <dbReference type="ARBA" id="ARBA00006594"/>
    </source>
</evidence>
<dbReference type="Pfam" id="PF01555">
    <property type="entry name" value="N6_N4_Mtase"/>
    <property type="match status" value="1"/>
</dbReference>
<dbReference type="RefSeq" id="WP_103923712.1">
    <property type="nucleotide sequence ID" value="NZ_FNVR01000003.1"/>
</dbReference>
<reference evidence="7" key="1">
    <citation type="submission" date="2016-10" db="EMBL/GenBank/DDBJ databases">
        <authorList>
            <person name="Varghese N."/>
            <person name="Submissions S."/>
        </authorList>
    </citation>
    <scope>NUCLEOTIDE SEQUENCE [LARGE SCALE GENOMIC DNA]</scope>
    <source>
        <strain evidence="7">DSM 17298</strain>
    </source>
</reference>
<dbReference type="InterPro" id="IPR002941">
    <property type="entry name" value="DNA_methylase_N4/N6"/>
</dbReference>
<dbReference type="GO" id="GO:0032259">
    <property type="term" value="P:methylation"/>
    <property type="evidence" value="ECO:0007669"/>
    <property type="project" value="UniProtKB-KW"/>
</dbReference>
<gene>
    <name evidence="6" type="ORF">SAMN03080598_01027</name>
</gene>